<evidence type="ECO:0000313" key="3">
    <source>
        <dbReference type="Proteomes" id="UP001194469"/>
    </source>
</evidence>
<name>A0ABS0J5S9_9BACT</name>
<dbReference type="Pfam" id="PF03091">
    <property type="entry name" value="CutA1"/>
    <property type="match status" value="1"/>
</dbReference>
<dbReference type="Proteomes" id="UP001194469">
    <property type="component" value="Unassembled WGS sequence"/>
</dbReference>
<comment type="caution">
    <text evidence="2">The sequence shown here is derived from an EMBL/GenBank/DDBJ whole genome shotgun (WGS) entry which is preliminary data.</text>
</comment>
<reference evidence="2 3" key="1">
    <citation type="submission" date="2019-08" db="EMBL/GenBank/DDBJ databases">
        <authorList>
            <person name="Luo N."/>
        </authorList>
    </citation>
    <scope>NUCLEOTIDE SEQUENCE [LARGE SCALE GENOMIC DNA]</scope>
    <source>
        <strain evidence="2 3">NCIMB 9442</strain>
    </source>
</reference>
<gene>
    <name evidence="2" type="ORF">FVW20_12045</name>
</gene>
<organism evidence="2 3">
    <name type="scientific">Nitratidesulfovibrio oxamicus</name>
    <dbReference type="NCBI Taxonomy" id="32016"/>
    <lineage>
        <taxon>Bacteria</taxon>
        <taxon>Pseudomonadati</taxon>
        <taxon>Thermodesulfobacteriota</taxon>
        <taxon>Desulfovibrionia</taxon>
        <taxon>Desulfovibrionales</taxon>
        <taxon>Desulfovibrionaceae</taxon>
        <taxon>Nitratidesulfovibrio</taxon>
    </lineage>
</organism>
<evidence type="ECO:0000313" key="2">
    <source>
        <dbReference type="EMBL" id="MBG3877724.1"/>
    </source>
</evidence>
<evidence type="ECO:0000256" key="1">
    <source>
        <dbReference type="ARBA" id="ARBA00010169"/>
    </source>
</evidence>
<dbReference type="InterPro" id="IPR015867">
    <property type="entry name" value="N-reg_PII/ATP_PRibTrfase_C"/>
</dbReference>
<sequence>MAVIVYMTAPNPEEAERIGRILVERRLAACVNVLGSIRSIYHWAGDIQTETETAFIAKTTDALVPALTEAVLQLHPYEVPCVATLPITGGSAAFLGWIDEVTRKEP</sequence>
<proteinExistence type="inferred from homology"/>
<protein>
    <submittedName>
        <fullName evidence="2">Divalent-cation tolerance protein CutA</fullName>
    </submittedName>
</protein>
<comment type="similarity">
    <text evidence="1">Belongs to the CutA family.</text>
</comment>
<dbReference type="PANTHER" id="PTHR23419">
    <property type="entry name" value="DIVALENT CATION TOLERANCE CUTA-RELATED"/>
    <property type="match status" value="1"/>
</dbReference>
<dbReference type="InterPro" id="IPR011322">
    <property type="entry name" value="N-reg_PII-like_a/b"/>
</dbReference>
<dbReference type="SUPFAM" id="SSF54913">
    <property type="entry name" value="GlnB-like"/>
    <property type="match status" value="1"/>
</dbReference>
<dbReference type="InterPro" id="IPR004323">
    <property type="entry name" value="Ion_tolerance_CutA"/>
</dbReference>
<accession>A0ABS0J5S9</accession>
<dbReference type="PANTHER" id="PTHR23419:SF8">
    <property type="entry name" value="FI09726P"/>
    <property type="match status" value="1"/>
</dbReference>
<dbReference type="Gene3D" id="3.30.70.120">
    <property type="match status" value="1"/>
</dbReference>
<keyword evidence="3" id="KW-1185">Reference proteome</keyword>
<dbReference type="EMBL" id="VRYY01000354">
    <property type="protein sequence ID" value="MBG3877724.1"/>
    <property type="molecule type" value="Genomic_DNA"/>
</dbReference>